<keyword evidence="3" id="KW-1185">Reference proteome</keyword>
<dbReference type="Proteomes" id="UP000631114">
    <property type="component" value="Unassembled WGS sequence"/>
</dbReference>
<keyword evidence="1" id="KW-0812">Transmembrane</keyword>
<reference evidence="2 3" key="1">
    <citation type="submission" date="2020-10" db="EMBL/GenBank/DDBJ databases">
        <title>The Coptis chinensis genome and diversification of protoberbering-type alkaloids.</title>
        <authorList>
            <person name="Wang B."/>
            <person name="Shu S."/>
            <person name="Song C."/>
            <person name="Liu Y."/>
        </authorList>
    </citation>
    <scope>NUCLEOTIDE SEQUENCE [LARGE SCALE GENOMIC DNA]</scope>
    <source>
        <strain evidence="2">HL-2020</strain>
        <tissue evidence="2">Leaf</tissue>
    </source>
</reference>
<evidence type="ECO:0000313" key="2">
    <source>
        <dbReference type="EMBL" id="KAF9588542.1"/>
    </source>
</evidence>
<proteinExistence type="predicted"/>
<organism evidence="2 3">
    <name type="scientific">Coptis chinensis</name>
    <dbReference type="NCBI Taxonomy" id="261450"/>
    <lineage>
        <taxon>Eukaryota</taxon>
        <taxon>Viridiplantae</taxon>
        <taxon>Streptophyta</taxon>
        <taxon>Embryophyta</taxon>
        <taxon>Tracheophyta</taxon>
        <taxon>Spermatophyta</taxon>
        <taxon>Magnoliopsida</taxon>
        <taxon>Ranunculales</taxon>
        <taxon>Ranunculaceae</taxon>
        <taxon>Coptidoideae</taxon>
        <taxon>Coptis</taxon>
    </lineage>
</organism>
<sequence length="181" mass="20456">MSGETLSETLCLHVVSQLLELSVQFVTPSSSGSSLITDYERTVSLQWVWDLQDLAKQPVCRITTRAWKILCRITALSVTRYSCPICSKSIFDMSSSWRRMDEENCKLLTETQKPLQLASLVPTVPAAEYAIESAILVITFRVRGTIAVEFINSIQGAGPLFMLFYLFVHQVRRKSQSIMKK</sequence>
<protein>
    <submittedName>
        <fullName evidence="2">Uncharacterized protein</fullName>
    </submittedName>
</protein>
<gene>
    <name evidence="2" type="ORF">IFM89_013036</name>
</gene>
<keyword evidence="1" id="KW-1133">Transmembrane helix</keyword>
<dbReference type="AlphaFoldDB" id="A0A835GYM6"/>
<dbReference type="EMBL" id="JADFTS010000009">
    <property type="protein sequence ID" value="KAF9588542.1"/>
    <property type="molecule type" value="Genomic_DNA"/>
</dbReference>
<keyword evidence="1" id="KW-0472">Membrane</keyword>
<feature type="transmembrane region" description="Helical" evidence="1">
    <location>
        <begin position="150"/>
        <end position="168"/>
    </location>
</feature>
<evidence type="ECO:0000256" key="1">
    <source>
        <dbReference type="SAM" id="Phobius"/>
    </source>
</evidence>
<accession>A0A835GYM6</accession>
<dbReference type="OrthoDB" id="2686308at2759"/>
<name>A0A835GYM6_9MAGN</name>
<evidence type="ECO:0000313" key="3">
    <source>
        <dbReference type="Proteomes" id="UP000631114"/>
    </source>
</evidence>
<comment type="caution">
    <text evidence="2">The sequence shown here is derived from an EMBL/GenBank/DDBJ whole genome shotgun (WGS) entry which is preliminary data.</text>
</comment>